<dbReference type="Proteomes" id="UP000198852">
    <property type="component" value="Unassembled WGS sequence"/>
</dbReference>
<feature type="region of interest" description="Disordered" evidence="1">
    <location>
        <begin position="1"/>
        <end position="46"/>
    </location>
</feature>
<name>A0A1I6QSA9_9PSEU</name>
<evidence type="ECO:0000313" key="2">
    <source>
        <dbReference type="EMBL" id="SFS55351.1"/>
    </source>
</evidence>
<reference evidence="3" key="1">
    <citation type="submission" date="2016-10" db="EMBL/GenBank/DDBJ databases">
        <authorList>
            <person name="Varghese N."/>
            <person name="Submissions S."/>
        </authorList>
    </citation>
    <scope>NUCLEOTIDE SEQUENCE [LARGE SCALE GENOMIC DNA]</scope>
    <source>
        <strain evidence="3">DSM 44771</strain>
    </source>
</reference>
<dbReference type="EMBL" id="FOZX01000002">
    <property type="protein sequence ID" value="SFS55351.1"/>
    <property type="molecule type" value="Genomic_DNA"/>
</dbReference>
<proteinExistence type="predicted"/>
<organism evidence="2 3">
    <name type="scientific">Saccharopolyspora flava</name>
    <dbReference type="NCBI Taxonomy" id="95161"/>
    <lineage>
        <taxon>Bacteria</taxon>
        <taxon>Bacillati</taxon>
        <taxon>Actinomycetota</taxon>
        <taxon>Actinomycetes</taxon>
        <taxon>Pseudonocardiales</taxon>
        <taxon>Pseudonocardiaceae</taxon>
        <taxon>Saccharopolyspora</taxon>
    </lineage>
</organism>
<evidence type="ECO:0000313" key="3">
    <source>
        <dbReference type="Proteomes" id="UP000198852"/>
    </source>
</evidence>
<keyword evidence="3" id="KW-1185">Reference proteome</keyword>
<evidence type="ECO:0000256" key="1">
    <source>
        <dbReference type="SAM" id="MobiDB-lite"/>
    </source>
</evidence>
<accession>A0A1I6QSA9</accession>
<sequence>MVLLDDPEDDELDDEELDESEEELDEELDDDELVVLDEDEERLSVR</sequence>
<gene>
    <name evidence="2" type="ORF">SAMN05660874_01794</name>
</gene>
<dbReference type="AlphaFoldDB" id="A0A1I6QSA9"/>
<protein>
    <submittedName>
        <fullName evidence="2">Uncharacterized protein</fullName>
    </submittedName>
</protein>